<evidence type="ECO:0000256" key="1">
    <source>
        <dbReference type="ARBA" id="ARBA00003747"/>
    </source>
</evidence>
<dbReference type="InterPro" id="IPR051175">
    <property type="entry name" value="CLK_kinases"/>
</dbReference>
<evidence type="ECO:0000256" key="3">
    <source>
        <dbReference type="ARBA" id="ARBA00012513"/>
    </source>
</evidence>
<dbReference type="GO" id="GO:0005634">
    <property type="term" value="C:nucleus"/>
    <property type="evidence" value="ECO:0007669"/>
    <property type="project" value="TreeGrafter"/>
</dbReference>
<evidence type="ECO:0000256" key="4">
    <source>
        <dbReference type="ARBA" id="ARBA00013948"/>
    </source>
</evidence>
<dbReference type="EMBL" id="JAFIMR010000031">
    <property type="protein sequence ID" value="KAI1860448.1"/>
    <property type="molecule type" value="Genomic_DNA"/>
</dbReference>
<evidence type="ECO:0000256" key="7">
    <source>
        <dbReference type="ARBA" id="ARBA00022679"/>
    </source>
</evidence>
<dbReference type="Gene3D" id="1.10.510.10">
    <property type="entry name" value="Transferase(Phosphotransferase) domain 1"/>
    <property type="match status" value="1"/>
</dbReference>
<evidence type="ECO:0000259" key="15">
    <source>
        <dbReference type="PROSITE" id="PS50011"/>
    </source>
</evidence>
<comment type="catalytic activity">
    <reaction evidence="14">
        <text>L-seryl-[protein] + ATP = O-phospho-L-seryl-[protein] + ADP + H(+)</text>
        <dbReference type="Rhea" id="RHEA:17989"/>
        <dbReference type="Rhea" id="RHEA-COMP:9863"/>
        <dbReference type="Rhea" id="RHEA-COMP:11604"/>
        <dbReference type="ChEBI" id="CHEBI:15378"/>
        <dbReference type="ChEBI" id="CHEBI:29999"/>
        <dbReference type="ChEBI" id="CHEBI:30616"/>
        <dbReference type="ChEBI" id="CHEBI:83421"/>
        <dbReference type="ChEBI" id="CHEBI:456216"/>
        <dbReference type="EC" id="2.7.11.1"/>
    </reaction>
</comment>
<evidence type="ECO:0000256" key="6">
    <source>
        <dbReference type="ARBA" id="ARBA00022527"/>
    </source>
</evidence>
<keyword evidence="17" id="KW-1185">Reference proteome</keyword>
<name>A0A9Q0AL51_9PEZI</name>
<dbReference type="Gene3D" id="3.30.200.20">
    <property type="entry name" value="Phosphorylase Kinase, domain 1"/>
    <property type="match status" value="1"/>
</dbReference>
<dbReference type="InterPro" id="IPR011009">
    <property type="entry name" value="Kinase-like_dom_sf"/>
</dbReference>
<sequence>MNDVEVYLGHVTASAAAAKAADLGECPVGWPDQGLGPWLPGKWLTQEFAHQQADLIEACATSCVNHLPGRLAPWCPLAKAGAVLALAGLHMLAAGHVIPPRSENSLLTLFNMPSFQFSNPTKVTVKTRPPKNRSAWTNEHNAPTYQGFLLFVGGAADELEKLHGFRPGGYYPLHLQDELHNGQYRIIHKLGHGGLATVWLCEDRHAEIPTYVAIKIHVAREEADQNADLLLATTLKEKCLDTAAAVGRNFCLPQEHFVSQSPNGQHLCFVLPVLGPTVRHVREVFGSGESSSKTIQDISRQVVEALGMLHRNGICHGDFRPSNILLGLKSLDGLSVNEVFECLEEPETINIHVRNDNHLPPKIPHAPKYLVFPVEYRYVDFECIFPEAHIIDFGQAFYTSNPPSSYGIPVNYAAPEVFFDKRGTLAMDMWSLGCTLYEMRVGQRLFDVFQLVGIHKQNYVDEIASLLGEPPEPWVEFFEPDDEDDTDTSPAHQYTQEKRTHLIHDKLVSCHDCTKRDCDHPQFQHISEPEAAALADLLEKLLRYRAEERLTVQQVLGHPWFNTSY</sequence>
<keyword evidence="6" id="KW-0723">Serine/threonine-protein kinase</keyword>
<dbReference type="GO" id="GO:0005524">
    <property type="term" value="F:ATP binding"/>
    <property type="evidence" value="ECO:0007669"/>
    <property type="project" value="UniProtKB-KW"/>
</dbReference>
<accession>A0A9Q0AL51</accession>
<dbReference type="GO" id="GO:0043484">
    <property type="term" value="P:regulation of RNA splicing"/>
    <property type="evidence" value="ECO:0007669"/>
    <property type="project" value="TreeGrafter"/>
</dbReference>
<dbReference type="SUPFAM" id="SSF56112">
    <property type="entry name" value="Protein kinase-like (PK-like)"/>
    <property type="match status" value="1"/>
</dbReference>
<dbReference type="PROSITE" id="PS00109">
    <property type="entry name" value="PROTEIN_KINASE_TYR"/>
    <property type="match status" value="1"/>
</dbReference>
<keyword evidence="9" id="KW-0418">Kinase</keyword>
<comment type="caution">
    <text evidence="16">The sequence shown here is derived from an EMBL/GenBank/DDBJ whole genome shotgun (WGS) entry which is preliminary data.</text>
</comment>
<dbReference type="Pfam" id="PF00069">
    <property type="entry name" value="Pkinase"/>
    <property type="match status" value="2"/>
</dbReference>
<dbReference type="PANTHER" id="PTHR45646">
    <property type="entry name" value="SERINE/THREONINE-PROTEIN KINASE DOA-RELATED"/>
    <property type="match status" value="1"/>
</dbReference>
<keyword evidence="7" id="KW-0808">Transferase</keyword>
<comment type="catalytic activity">
    <reaction evidence="13">
        <text>L-threonyl-[protein] + ATP = O-phospho-L-threonyl-[protein] + ADP + H(+)</text>
        <dbReference type="Rhea" id="RHEA:46608"/>
        <dbReference type="Rhea" id="RHEA-COMP:11060"/>
        <dbReference type="Rhea" id="RHEA-COMP:11605"/>
        <dbReference type="ChEBI" id="CHEBI:15378"/>
        <dbReference type="ChEBI" id="CHEBI:30013"/>
        <dbReference type="ChEBI" id="CHEBI:30616"/>
        <dbReference type="ChEBI" id="CHEBI:61977"/>
        <dbReference type="ChEBI" id="CHEBI:456216"/>
        <dbReference type="EC" id="2.7.11.1"/>
    </reaction>
</comment>
<evidence type="ECO:0000256" key="13">
    <source>
        <dbReference type="ARBA" id="ARBA00047899"/>
    </source>
</evidence>
<dbReference type="PROSITE" id="PS50011">
    <property type="entry name" value="PROTEIN_KINASE_DOM"/>
    <property type="match status" value="1"/>
</dbReference>
<dbReference type="InterPro" id="IPR008266">
    <property type="entry name" value="Tyr_kinase_AS"/>
</dbReference>
<evidence type="ECO:0000256" key="5">
    <source>
        <dbReference type="ARBA" id="ARBA00019973"/>
    </source>
</evidence>
<evidence type="ECO:0000256" key="10">
    <source>
        <dbReference type="ARBA" id="ARBA00022840"/>
    </source>
</evidence>
<feature type="domain" description="Protein kinase" evidence="15">
    <location>
        <begin position="184"/>
        <end position="561"/>
    </location>
</feature>
<evidence type="ECO:0000256" key="8">
    <source>
        <dbReference type="ARBA" id="ARBA00022741"/>
    </source>
</evidence>
<dbReference type="AlphaFoldDB" id="A0A9Q0AL51"/>
<evidence type="ECO:0000256" key="9">
    <source>
        <dbReference type="ARBA" id="ARBA00022777"/>
    </source>
</evidence>
<proteinExistence type="predicted"/>
<dbReference type="GO" id="GO:0004674">
    <property type="term" value="F:protein serine/threonine kinase activity"/>
    <property type="evidence" value="ECO:0007669"/>
    <property type="project" value="UniProtKB-KW"/>
</dbReference>
<dbReference type="InterPro" id="IPR000719">
    <property type="entry name" value="Prot_kinase_dom"/>
</dbReference>
<evidence type="ECO:0000256" key="12">
    <source>
        <dbReference type="ARBA" id="ARBA00033194"/>
    </source>
</evidence>
<dbReference type="EC" id="2.7.11.1" evidence="3"/>
<comment type="subunit">
    <text evidence="2">Component of the EKC/KEOPS complex composed of at least BUD32, CGI121, GON7, KAE1 and PCC1; the whole complex dimerizes.</text>
</comment>
<evidence type="ECO:0000313" key="17">
    <source>
        <dbReference type="Proteomes" id="UP000829685"/>
    </source>
</evidence>
<evidence type="ECO:0000256" key="11">
    <source>
        <dbReference type="ARBA" id="ARBA00030980"/>
    </source>
</evidence>
<dbReference type="Proteomes" id="UP000829685">
    <property type="component" value="Unassembled WGS sequence"/>
</dbReference>
<dbReference type="PANTHER" id="PTHR45646:SF11">
    <property type="entry name" value="SERINE_THREONINE-PROTEIN KINASE DOA"/>
    <property type="match status" value="1"/>
</dbReference>
<reference evidence="16" key="1">
    <citation type="submission" date="2021-03" db="EMBL/GenBank/DDBJ databases">
        <title>Revisited historic fungal species revealed as producer of novel bioactive compounds through whole genome sequencing and comparative genomics.</title>
        <authorList>
            <person name="Vignolle G.A."/>
            <person name="Hochenegger N."/>
            <person name="Mach R.L."/>
            <person name="Mach-Aigner A.R."/>
            <person name="Javad Rahimi M."/>
            <person name="Salim K.A."/>
            <person name="Chan C.M."/>
            <person name="Lim L.B.L."/>
            <person name="Cai F."/>
            <person name="Druzhinina I.S."/>
            <person name="U'Ren J.M."/>
            <person name="Derntl C."/>
        </authorList>
    </citation>
    <scope>NUCLEOTIDE SEQUENCE</scope>
    <source>
        <strain evidence="16">TUCIM 5799</strain>
    </source>
</reference>
<comment type="function">
    <text evidence="1">Component of the EKC/KEOPS complex that is required for the formation of a threonylcarbamoyl group on adenosine at position 37 (t(6)A37) in tRNAs that read codons beginning with adenine. The complex is probably involved in the transfer of the threonylcarbamoyl moiety of threonylcarbamoyl-AMP (TC-AMP) to the N6 group of A37. BUD32 has ATPase activity in the context of the EKC/KEOPS complex and likely plays a supporting role to the catalytic subunit KAE1. The EKC/KEOPS complex also promotes both telomere uncapping and telomere elongation. The complex is required for efficient recruitment of transcriptional coactivators.</text>
</comment>
<evidence type="ECO:0000313" key="16">
    <source>
        <dbReference type="EMBL" id="KAI1860448.1"/>
    </source>
</evidence>
<gene>
    <name evidence="16" type="ORF">JX265_009847</name>
</gene>
<protein>
    <recommendedName>
        <fullName evidence="5">EKC/KEOPS complex subunit BUD32</fullName>
        <ecNumber evidence="3">2.7.11.1</ecNumber>
    </recommendedName>
    <alternativeName>
        <fullName evidence="11 12">Atypical Serine/threonine protein kinase BUD32</fullName>
    </alternativeName>
    <alternativeName>
        <fullName evidence="4">EKC/KEOPS complex subunit bud32</fullName>
    </alternativeName>
</protein>
<evidence type="ECO:0000256" key="14">
    <source>
        <dbReference type="ARBA" id="ARBA00048679"/>
    </source>
</evidence>
<keyword evidence="10" id="KW-0067">ATP-binding</keyword>
<keyword evidence="8" id="KW-0547">Nucleotide-binding</keyword>
<evidence type="ECO:0000256" key="2">
    <source>
        <dbReference type="ARBA" id="ARBA00011534"/>
    </source>
</evidence>
<dbReference type="SMART" id="SM00220">
    <property type="entry name" value="S_TKc"/>
    <property type="match status" value="1"/>
</dbReference>
<organism evidence="16 17">
    <name type="scientific">Neoarthrinium moseri</name>
    <dbReference type="NCBI Taxonomy" id="1658444"/>
    <lineage>
        <taxon>Eukaryota</taxon>
        <taxon>Fungi</taxon>
        <taxon>Dikarya</taxon>
        <taxon>Ascomycota</taxon>
        <taxon>Pezizomycotina</taxon>
        <taxon>Sordariomycetes</taxon>
        <taxon>Xylariomycetidae</taxon>
        <taxon>Amphisphaeriales</taxon>
        <taxon>Apiosporaceae</taxon>
        <taxon>Neoarthrinium</taxon>
    </lineage>
</organism>